<organism evidence="1 2">
    <name type="scientific">Thalassiosira oceanica</name>
    <name type="common">Marine diatom</name>
    <dbReference type="NCBI Taxonomy" id="159749"/>
    <lineage>
        <taxon>Eukaryota</taxon>
        <taxon>Sar</taxon>
        <taxon>Stramenopiles</taxon>
        <taxon>Ochrophyta</taxon>
        <taxon>Bacillariophyta</taxon>
        <taxon>Coscinodiscophyceae</taxon>
        <taxon>Thalassiosirophycidae</taxon>
        <taxon>Thalassiosirales</taxon>
        <taxon>Thalassiosiraceae</taxon>
        <taxon>Thalassiosira</taxon>
    </lineage>
</organism>
<sequence length="481" mass="52667">MPASTSSWIRPRIVSTVSSIPSQLSLLRSSRPTMSYQEGMAIPKFSVTGCVGAVGRMNLSLVGQLRYHTGRVHVFFALTWREAAFFAGALIGDSDATSHGNCGAKVSLSVTECHASRTSAGDNHPHLRGLGPPHGGVPQPVAQYHARCVFRGVVRGDHDRPVVPLARRRPAGRWRSRGKITSMTEPIKRQRVAVVESALANIDVVSQLASFLEAADLCQVKATCKALGSASANDGAAVNGLSVTEEAARRIYEGASDEEKAMLPRYDGESWIELYYHLLMLRARLTFDQLVGRYVEYRGGETASVEGKQVNGKHYNSQAICANHIMRAGKHWATFTSWSGSSQTVGVIRPLPGWEKRGLICFSPTSHELFQDLQNVRTDRWEGDVHFCCIHTALRLCLWSVWMDEYAKGTNWVGSSDYDKNSNTLGMLLDLGEGTLSAFQNGQRLGTLKDGLAGEYCWFAGFCGAGDLSIERGYHVDISKP</sequence>
<keyword evidence="2" id="KW-1185">Reference proteome</keyword>
<name>K0R494_THAOC</name>
<dbReference type="EMBL" id="AGNL01047108">
    <property type="protein sequence ID" value="EJK47310.1"/>
    <property type="molecule type" value="Genomic_DNA"/>
</dbReference>
<comment type="caution">
    <text evidence="1">The sequence shown here is derived from an EMBL/GenBank/DDBJ whole genome shotgun (WGS) entry which is preliminary data.</text>
</comment>
<accession>K0R494</accession>
<gene>
    <name evidence="1" type="ORF">THAOC_33979</name>
</gene>
<dbReference type="Proteomes" id="UP000266841">
    <property type="component" value="Unassembled WGS sequence"/>
</dbReference>
<reference evidence="1 2" key="1">
    <citation type="journal article" date="2012" name="Genome Biol.">
        <title>Genome and low-iron response of an oceanic diatom adapted to chronic iron limitation.</title>
        <authorList>
            <person name="Lommer M."/>
            <person name="Specht M."/>
            <person name="Roy A.S."/>
            <person name="Kraemer L."/>
            <person name="Andreson R."/>
            <person name="Gutowska M.A."/>
            <person name="Wolf J."/>
            <person name="Bergner S.V."/>
            <person name="Schilhabel M.B."/>
            <person name="Klostermeier U.C."/>
            <person name="Beiko R.G."/>
            <person name="Rosenstiel P."/>
            <person name="Hippler M."/>
            <person name="Laroche J."/>
        </authorList>
    </citation>
    <scope>NUCLEOTIDE SEQUENCE [LARGE SCALE GENOMIC DNA]</scope>
    <source>
        <strain evidence="1 2">CCMP1005</strain>
    </source>
</reference>
<evidence type="ECO:0000313" key="2">
    <source>
        <dbReference type="Proteomes" id="UP000266841"/>
    </source>
</evidence>
<evidence type="ECO:0000313" key="1">
    <source>
        <dbReference type="EMBL" id="EJK47310.1"/>
    </source>
</evidence>
<dbReference type="OrthoDB" id="236214at2759"/>
<dbReference type="AlphaFoldDB" id="K0R494"/>
<protein>
    <recommendedName>
        <fullName evidence="3">B30.2/SPRY domain-containing protein</fullName>
    </recommendedName>
</protein>
<proteinExistence type="predicted"/>
<evidence type="ECO:0008006" key="3">
    <source>
        <dbReference type="Google" id="ProtNLM"/>
    </source>
</evidence>